<protein>
    <submittedName>
        <fullName evidence="1">Uncharacterized protein</fullName>
    </submittedName>
</protein>
<dbReference type="EMBL" id="KZ505974">
    <property type="protein sequence ID" value="PKU42624.1"/>
    <property type="molecule type" value="Genomic_DNA"/>
</dbReference>
<sequence>MEQVAVGGLKPPSSAHCTSHQLLLHPCGLPLPCPLSLLGPILTQGKVVVVAAEAASQRRLLEEIPVHRTDLKLGCSAESKELEQQLLNELEFTAAELNPAAFLPGRCPWRREGSMALRIRDP</sequence>
<evidence type="ECO:0000313" key="2">
    <source>
        <dbReference type="Proteomes" id="UP000233556"/>
    </source>
</evidence>
<reference evidence="2" key="2">
    <citation type="submission" date="2017-12" db="EMBL/GenBank/DDBJ databases">
        <title>Genome sequence of the Bar-tailed Godwit (Limosa lapponica baueri).</title>
        <authorList>
            <person name="Lima N.C.B."/>
            <person name="Parody-Merino A.M."/>
            <person name="Battley P.F."/>
            <person name="Fidler A.E."/>
            <person name="Prosdocimi F."/>
        </authorList>
    </citation>
    <scope>NUCLEOTIDE SEQUENCE [LARGE SCALE GENOMIC DNA]</scope>
</reference>
<reference evidence="2" key="1">
    <citation type="submission" date="2017-11" db="EMBL/GenBank/DDBJ databases">
        <authorList>
            <person name="Lima N.C."/>
            <person name="Parody-Merino A.M."/>
            <person name="Battley P.F."/>
            <person name="Fidler A.E."/>
            <person name="Prosdocimi F."/>
        </authorList>
    </citation>
    <scope>NUCLEOTIDE SEQUENCE [LARGE SCALE GENOMIC DNA]</scope>
</reference>
<proteinExistence type="predicted"/>
<dbReference type="Proteomes" id="UP000233556">
    <property type="component" value="Unassembled WGS sequence"/>
</dbReference>
<name>A0A2I0U971_LIMLA</name>
<dbReference type="AlphaFoldDB" id="A0A2I0U971"/>
<keyword evidence="2" id="KW-1185">Reference proteome</keyword>
<accession>A0A2I0U971</accession>
<gene>
    <name evidence="1" type="ORF">llap_7068</name>
</gene>
<evidence type="ECO:0000313" key="1">
    <source>
        <dbReference type="EMBL" id="PKU42624.1"/>
    </source>
</evidence>
<organism evidence="1 2">
    <name type="scientific">Limosa lapponica baueri</name>
    <dbReference type="NCBI Taxonomy" id="1758121"/>
    <lineage>
        <taxon>Eukaryota</taxon>
        <taxon>Metazoa</taxon>
        <taxon>Chordata</taxon>
        <taxon>Craniata</taxon>
        <taxon>Vertebrata</taxon>
        <taxon>Euteleostomi</taxon>
        <taxon>Archelosauria</taxon>
        <taxon>Archosauria</taxon>
        <taxon>Dinosauria</taxon>
        <taxon>Saurischia</taxon>
        <taxon>Theropoda</taxon>
        <taxon>Coelurosauria</taxon>
        <taxon>Aves</taxon>
        <taxon>Neognathae</taxon>
        <taxon>Neoaves</taxon>
        <taxon>Charadriiformes</taxon>
        <taxon>Scolopacidae</taxon>
        <taxon>Limosa</taxon>
    </lineage>
</organism>